<dbReference type="GO" id="GO:0031519">
    <property type="term" value="C:PcG protein complex"/>
    <property type="evidence" value="ECO:0007669"/>
    <property type="project" value="TreeGrafter"/>
</dbReference>
<dbReference type="InterPro" id="IPR013087">
    <property type="entry name" value="Znf_C2H2_type"/>
</dbReference>
<feature type="region of interest" description="Disordered" evidence="9">
    <location>
        <begin position="693"/>
        <end position="726"/>
    </location>
</feature>
<evidence type="ECO:0000256" key="2">
    <source>
        <dbReference type="ARBA" id="ARBA00022723"/>
    </source>
</evidence>
<dbReference type="GO" id="GO:0005667">
    <property type="term" value="C:transcription regulator complex"/>
    <property type="evidence" value="ECO:0007669"/>
    <property type="project" value="TreeGrafter"/>
</dbReference>
<dbReference type="PANTHER" id="PTHR14003">
    <property type="entry name" value="TRANSCRIPTIONAL REPRESSOR PROTEIN YY"/>
    <property type="match status" value="1"/>
</dbReference>
<feature type="compositionally biased region" description="Low complexity" evidence="9">
    <location>
        <begin position="619"/>
        <end position="644"/>
    </location>
</feature>
<dbReference type="PROSITE" id="PS00028">
    <property type="entry name" value="ZINC_FINGER_C2H2_1"/>
    <property type="match status" value="3"/>
</dbReference>
<dbReference type="GO" id="GO:0000981">
    <property type="term" value="F:DNA-binding transcription factor activity, RNA polymerase II-specific"/>
    <property type="evidence" value="ECO:0007669"/>
    <property type="project" value="TreeGrafter"/>
</dbReference>
<feature type="compositionally biased region" description="Low complexity" evidence="9">
    <location>
        <begin position="798"/>
        <end position="813"/>
    </location>
</feature>
<evidence type="ECO:0000256" key="9">
    <source>
        <dbReference type="SAM" id="MobiDB-lite"/>
    </source>
</evidence>
<proteinExistence type="predicted"/>
<feature type="domain" description="C2H2-type" evidence="10">
    <location>
        <begin position="457"/>
        <end position="486"/>
    </location>
</feature>
<keyword evidence="6" id="KW-0238">DNA-binding</keyword>
<keyword evidence="5" id="KW-0862">Zinc</keyword>
<feature type="region of interest" description="Disordered" evidence="9">
    <location>
        <begin position="742"/>
        <end position="769"/>
    </location>
</feature>
<feature type="domain" description="C2H2-type" evidence="10">
    <location>
        <begin position="399"/>
        <end position="426"/>
    </location>
</feature>
<dbReference type="WBParaSite" id="EgrG_000526400">
    <property type="protein sequence ID" value="EgrG_000526400"/>
    <property type="gene ID" value="EgrG_000526400"/>
</dbReference>
<keyword evidence="7" id="KW-0539">Nucleus</keyword>
<evidence type="ECO:0000256" key="3">
    <source>
        <dbReference type="ARBA" id="ARBA00022737"/>
    </source>
</evidence>
<keyword evidence="3" id="KW-0677">Repeat</keyword>
<feature type="region of interest" description="Disordered" evidence="9">
    <location>
        <begin position="619"/>
        <end position="645"/>
    </location>
</feature>
<evidence type="ECO:0000313" key="11">
    <source>
        <dbReference type="EMBL" id="CDS20903.1"/>
    </source>
</evidence>
<evidence type="ECO:0000259" key="10">
    <source>
        <dbReference type="PROSITE" id="PS50157"/>
    </source>
</evidence>
<feature type="compositionally biased region" description="Acidic residues" evidence="9">
    <location>
        <begin position="742"/>
        <end position="752"/>
    </location>
</feature>
<dbReference type="EMBL" id="LK028582">
    <property type="protein sequence ID" value="CDS20903.1"/>
    <property type="molecule type" value="Genomic_DNA"/>
</dbReference>
<evidence type="ECO:0000256" key="4">
    <source>
        <dbReference type="ARBA" id="ARBA00022771"/>
    </source>
</evidence>
<feature type="compositionally biased region" description="Polar residues" evidence="9">
    <location>
        <begin position="818"/>
        <end position="830"/>
    </location>
</feature>
<feature type="compositionally biased region" description="Basic residues" evidence="9">
    <location>
        <begin position="863"/>
        <end position="874"/>
    </location>
</feature>
<feature type="domain" description="C2H2-type" evidence="10">
    <location>
        <begin position="427"/>
        <end position="456"/>
    </location>
</feature>
<dbReference type="GO" id="GO:0008270">
    <property type="term" value="F:zinc ion binding"/>
    <property type="evidence" value="ECO:0007669"/>
    <property type="project" value="UniProtKB-KW"/>
</dbReference>
<feature type="domain" description="C2H2-type" evidence="10">
    <location>
        <begin position="370"/>
        <end position="394"/>
    </location>
</feature>
<dbReference type="PROSITE" id="PS50157">
    <property type="entry name" value="ZINC_FINGER_C2H2_2"/>
    <property type="match status" value="4"/>
</dbReference>
<dbReference type="FunFam" id="3.30.160.60:FF:000104">
    <property type="entry name" value="Transcriptional repressor protein YY1"/>
    <property type="match status" value="1"/>
</dbReference>
<dbReference type="InterPro" id="IPR036236">
    <property type="entry name" value="Znf_C2H2_sf"/>
</dbReference>
<evidence type="ECO:0000256" key="8">
    <source>
        <dbReference type="PROSITE-ProRule" id="PRU00042"/>
    </source>
</evidence>
<dbReference type="GO" id="GO:0000978">
    <property type="term" value="F:RNA polymerase II cis-regulatory region sequence-specific DNA binding"/>
    <property type="evidence" value="ECO:0007669"/>
    <property type="project" value="TreeGrafter"/>
</dbReference>
<dbReference type="OrthoDB" id="10264072at2759"/>
<evidence type="ECO:0000313" key="12">
    <source>
        <dbReference type="Proteomes" id="UP000492820"/>
    </source>
</evidence>
<evidence type="ECO:0000256" key="5">
    <source>
        <dbReference type="ARBA" id="ARBA00022833"/>
    </source>
</evidence>
<dbReference type="FunFam" id="3.30.160.60:FF:000109">
    <property type="entry name" value="Transcriptional repressor protein YY1"/>
    <property type="match status" value="1"/>
</dbReference>
<dbReference type="FunFam" id="3.30.160.60:FF:000125">
    <property type="entry name" value="Putative zinc finger protein 143"/>
    <property type="match status" value="1"/>
</dbReference>
<dbReference type="GO" id="GO:0000785">
    <property type="term" value="C:chromatin"/>
    <property type="evidence" value="ECO:0007669"/>
    <property type="project" value="TreeGrafter"/>
</dbReference>
<sequence length="874" mass="92954">MIDSIFEDQHPKLDFCEHFNESPAENSVESVLESAEVCSDMCGNDAYGDLFLMDTGELLGLREEVIGSDSSEPSNETPINQCEPLEELHFKSPLSCFSLLNKNNKSRFSCESRGEPADFGAELDALQKSEDVTTSLLSFSEEAPLSLLNGGGNGVGPDWTSNLKVTVDDLTVAAGDGTATVTAAPSTHIVVTSPAVITSSPQKVAVVTTTPAATTTTTTPAVKSLRIFPIATYRLPTTSTAKRDLVTWPGNLTLFYSKQTSLSTQVASRGNVLSYRASSLRCRDRNSLHPSTGWQVVAISAPGATTTGVSRRLFSPSVASASVNERRGPLLTSTTVSSVVKLPTTASAAAPSQQAGSTTGPGSAGTMRCVVCPQLGCGKAFRDTAAMRKHLHTHGPRVHICGECGKAFVESSKLKRHQLVHTGEKPFQCTFEGCGKRFSLDFNLRTHLRIHTGDRPYPCPQPGCSKRFAQSTNLKSHLATHTKLRPPHTSTSPTATAAVAFAANSTGAGVHRVKPVSAFLADHQKHHHQHSHQQQHQQHGSYGFYLPAASGTAISATVATTAMSPLEASRPASPPYLTKVAAATAAFYKLYGDEEITFPRSQQHFVSSVKTASSHLLAFQSSSSPPSSQPSSLSASATSAPSRPRILLTNRGRSLAFERATLPPIPPVTTARTLTVLKREDFSPHFDDPLLSSVLPPPLHNKANRKQNLFPPPPPTPSDKSTAAISVVGDDDGVGSIAAMGEEGEEEDDGGNGEEGVQDGFICGLPLSSSSSSSSAAAAAVAAMNAPTRRGRRRTVKRGSNSTTATTANAVSVPRKVASSSPYFTRSSVVAANHRQRRRRRRRGRGSAYQPQRGMKGLGAPPSHHHQPMRRKVV</sequence>
<gene>
    <name evidence="11" type="ORF">EgrG_000526400</name>
</gene>
<protein>
    <submittedName>
        <fullName evidence="11 13">Transcriptional repressor protein YY1</fullName>
    </submittedName>
</protein>
<keyword evidence="4 8" id="KW-0863">Zinc-finger</keyword>
<reference evidence="13" key="3">
    <citation type="submission" date="2020-10" db="UniProtKB">
        <authorList>
            <consortium name="WormBaseParasite"/>
        </authorList>
    </citation>
    <scope>IDENTIFICATION</scope>
</reference>
<dbReference type="SUPFAM" id="SSF57667">
    <property type="entry name" value="beta-beta-alpha zinc fingers"/>
    <property type="match status" value="3"/>
</dbReference>
<feature type="region of interest" description="Disordered" evidence="9">
    <location>
        <begin position="781"/>
        <end position="874"/>
    </location>
</feature>
<dbReference type="PANTHER" id="PTHR14003:SF19">
    <property type="entry name" value="YY2 TRANSCRIPTION FACTOR"/>
    <property type="match status" value="1"/>
</dbReference>
<evidence type="ECO:0000256" key="1">
    <source>
        <dbReference type="ARBA" id="ARBA00004123"/>
    </source>
</evidence>
<dbReference type="Gene3D" id="3.30.160.60">
    <property type="entry name" value="Classic Zinc Finger"/>
    <property type="match status" value="4"/>
</dbReference>
<organism evidence="11">
    <name type="scientific">Echinococcus granulosus</name>
    <name type="common">Hydatid tapeworm</name>
    <dbReference type="NCBI Taxonomy" id="6210"/>
    <lineage>
        <taxon>Eukaryota</taxon>
        <taxon>Metazoa</taxon>
        <taxon>Spiralia</taxon>
        <taxon>Lophotrochozoa</taxon>
        <taxon>Platyhelminthes</taxon>
        <taxon>Cestoda</taxon>
        <taxon>Eucestoda</taxon>
        <taxon>Cyclophyllidea</taxon>
        <taxon>Taeniidae</taxon>
        <taxon>Echinococcus</taxon>
        <taxon>Echinococcus granulosus group</taxon>
    </lineage>
</organism>
<evidence type="ECO:0000256" key="6">
    <source>
        <dbReference type="ARBA" id="ARBA00023125"/>
    </source>
</evidence>
<dbReference type="SMART" id="SM00355">
    <property type="entry name" value="ZnF_C2H2"/>
    <property type="match status" value="4"/>
</dbReference>
<feature type="compositionally biased region" description="Basic residues" evidence="9">
    <location>
        <begin position="834"/>
        <end position="845"/>
    </location>
</feature>
<reference evidence="11 12" key="1">
    <citation type="journal article" date="2013" name="Nature">
        <title>The genomes of four tapeworm species reveal adaptations to parasitism.</title>
        <authorList>
            <person name="Tsai I.J."/>
            <person name="Zarowiecki M."/>
            <person name="Holroyd N."/>
            <person name="Garciarrubio A."/>
            <person name="Sanchez-Flores A."/>
            <person name="Brooks K.L."/>
            <person name="Tracey A."/>
            <person name="Bobes R.J."/>
            <person name="Fragoso G."/>
            <person name="Sciutto E."/>
            <person name="Aslett M."/>
            <person name="Beasley H."/>
            <person name="Bennett H.M."/>
            <person name="Cai J."/>
            <person name="Camicia F."/>
            <person name="Clark R."/>
            <person name="Cucher M."/>
            <person name="De Silva N."/>
            <person name="Day T.A."/>
            <person name="Deplazes P."/>
            <person name="Estrada K."/>
            <person name="Fernandez C."/>
            <person name="Holland P.W."/>
            <person name="Hou J."/>
            <person name="Hu S."/>
            <person name="Huckvale T."/>
            <person name="Hung S.S."/>
            <person name="Kamenetzky L."/>
            <person name="Keane J.A."/>
            <person name="Kiss F."/>
            <person name="Koziol U."/>
            <person name="Lambert O."/>
            <person name="Liu K."/>
            <person name="Luo X."/>
            <person name="Luo Y."/>
            <person name="Macchiaroli N."/>
            <person name="Nichol S."/>
            <person name="Paps J."/>
            <person name="Parkinson J."/>
            <person name="Pouchkina-Stantcheva N."/>
            <person name="Riddiford N."/>
            <person name="Rosenzvit M."/>
            <person name="Salinas G."/>
            <person name="Wasmuth J.D."/>
            <person name="Zamanian M."/>
            <person name="Zheng Y."/>
            <person name="Cai X."/>
            <person name="Soberon X."/>
            <person name="Olson P.D."/>
            <person name="Laclette J.P."/>
            <person name="Brehm K."/>
            <person name="Berriman M."/>
            <person name="Garciarrubio A."/>
            <person name="Bobes R.J."/>
            <person name="Fragoso G."/>
            <person name="Sanchez-Flores A."/>
            <person name="Estrada K."/>
            <person name="Cevallos M.A."/>
            <person name="Morett E."/>
            <person name="Gonzalez V."/>
            <person name="Portillo T."/>
            <person name="Ochoa-Leyva A."/>
            <person name="Jose M.V."/>
            <person name="Sciutto E."/>
            <person name="Landa A."/>
            <person name="Jimenez L."/>
            <person name="Valdes V."/>
            <person name="Carrero J.C."/>
            <person name="Larralde C."/>
            <person name="Morales-Montor J."/>
            <person name="Limon-Lason J."/>
            <person name="Soberon X."/>
            <person name="Laclette J.P."/>
        </authorList>
    </citation>
    <scope>NUCLEOTIDE SEQUENCE [LARGE SCALE GENOMIC DNA]</scope>
</reference>
<accession>A0A068WLC1</accession>
<dbReference type="AlphaFoldDB" id="A0A068WLC1"/>
<name>A0A068WLC1_ECHGR</name>
<dbReference type="Pfam" id="PF00096">
    <property type="entry name" value="zf-C2H2"/>
    <property type="match status" value="4"/>
</dbReference>
<evidence type="ECO:0000313" key="13">
    <source>
        <dbReference type="WBParaSite" id="EgrG_000526400"/>
    </source>
</evidence>
<reference evidence="11" key="2">
    <citation type="submission" date="2014-06" db="EMBL/GenBank/DDBJ databases">
        <authorList>
            <person name="Aslett M."/>
        </authorList>
    </citation>
    <scope>NUCLEOTIDE SEQUENCE</scope>
</reference>
<keyword evidence="2" id="KW-0479">Metal-binding</keyword>
<dbReference type="Proteomes" id="UP000492820">
    <property type="component" value="Unassembled WGS sequence"/>
</dbReference>
<evidence type="ECO:0000256" key="7">
    <source>
        <dbReference type="ARBA" id="ARBA00023242"/>
    </source>
</evidence>
<comment type="subcellular location">
    <subcellularLocation>
        <location evidence="1">Nucleus</location>
    </subcellularLocation>
</comment>